<feature type="compositionally biased region" description="Polar residues" evidence="2">
    <location>
        <begin position="35"/>
        <end position="45"/>
    </location>
</feature>
<feature type="transmembrane region" description="Helical" evidence="3">
    <location>
        <begin position="2368"/>
        <end position="2386"/>
    </location>
</feature>
<feature type="compositionally biased region" description="Basic and acidic residues" evidence="2">
    <location>
        <begin position="1444"/>
        <end position="1462"/>
    </location>
</feature>
<feature type="region of interest" description="Disordered" evidence="2">
    <location>
        <begin position="2608"/>
        <end position="2633"/>
    </location>
</feature>
<feature type="compositionally biased region" description="Acidic residues" evidence="2">
    <location>
        <begin position="217"/>
        <end position="228"/>
    </location>
</feature>
<keyword evidence="3" id="KW-1133">Transmembrane helix</keyword>
<dbReference type="EMBL" id="CDMZ01000673">
    <property type="protein sequence ID" value="CEM19297.1"/>
    <property type="molecule type" value="Genomic_DNA"/>
</dbReference>
<gene>
    <name evidence="4" type="ORF">Cvel_3806</name>
</gene>
<organism evidence="4">
    <name type="scientific">Chromera velia CCMP2878</name>
    <dbReference type="NCBI Taxonomy" id="1169474"/>
    <lineage>
        <taxon>Eukaryota</taxon>
        <taxon>Sar</taxon>
        <taxon>Alveolata</taxon>
        <taxon>Colpodellida</taxon>
        <taxon>Chromeraceae</taxon>
        <taxon>Chromera</taxon>
    </lineage>
</organism>
<sequence>MRRINGQNVLMPSVSSSPSSLPSPSSFLRRRLTRGTRQYSDTGLSPPTWRGRRALYAGVPTRSGSDEAAETVWKTTRTSSFSRVREREIGGRMGVSSRKLYRRDSLTSSGDGQSTREKEGDLTGTGVVTGVVWEAVEVEEGKRGKSGLSRETGRKESDDENEDERTSISYHRAFPNLSFEKDPGDDTGSFFSPSPSPLAALEGSTSTGSESVAVGAEGDEGEKGETEEDEFFRLWTSSGKFCSNVFDRGEIKTQWGGCLVPKWFGMDQQHFLGSSQRKAGDTRMRNRTILSALYLFLLRKDLDAVEFVLSKWRRSLEFMNSNILMLNFYEEAKYKLDLVNPQKRRDNMREDELFFIAMDPVAWAALHGDPKFLRGAIRLFREHENRVMEAKRNKNKTKQEKGGEEVHKTKPKLVSEHWPLAVASIGCMNHDTALPGHKHCDPLARVRPPPSPEDVWETVQVIVQEDIQQPELWEDEPAHTHFHPGLLLPLMITKQSFAVVPFVERLELAVRQESAREAPEALENDLDLHREEDLEEKRREEGNQSPTNTQTPSTTAVFLSEEEMEAAQGEEKDKEGDRMDISWDAPFGPLEKISLLAKFGPLNLLEGVLRKYENHRDLRDPRSATLGAASIFRSALCLTASMAFPASAPSWLHSKNGPVRVEADALMSWPFFWLHPTGNALGTGGAIWDGTVREGSTGSRLSSTGVELGIDLESRTENATQILNNTKASHQLSSFRKRHELKKRYAALFDSYLFRSFTTDPMQTNADAVLKWETNKRYKQKPVLPPFILEGLHKARRMRPKKCVHYLTEDGLWVQREGGKEIGPDDPLPYLCVGEWETERLNLWFPLLDTAVERSYPQTPAVLNPTLLECVVNLQWNADVGESNTVWLIEKFHKAGHTLDWRFYNWYSPCTPLKLAVGGSERVLEAVLGTASDKSKKEAAGRRRVTEGGLREDSNFFQEGVGPGSDEDRKKGQIQKSPFPVDQIDFYMDTHAIRNLNALLKESATTYALLKGTSTGKVTGRQTEDKESSCRRTQPGDPFCSPPTDPRNVWDRQQAWAAAQVALTAADDHGMRPGFYLLVMKRLRELKQTSSAGWIAKWRKYMPDMKYEDIMFQQFGTVLSISLEPLFKSSYFSEEDYVVMKIEALREIYSVNLDNYRDADGANALMYAAAAGYSRAISVIYTEAQAAQKCIKCSRLVGQAEDEYDLLEGSLPIHLLAYKSRELPEAVLRLVSANNDASLPTDFSETESDREDLLKALFSRVLEDCLRIKMTPVGQGWSPVQGWKSREEIKKQARHRLTADIALTTDIEQTTLWKMMSMLIALGAELSRETWEFLEDSDKDLENKSDLEPDFAAGRLFWPLRNRLFLQHTHQRAAGLTGEPNLAPLKSLRPWKDPQAKKYDVEGEHRDEYARGLLQEAEQQKSDSASADDDAEREGGEDNEEGVEEKSSNSNHPHEEESLHHEHSPLLPSFLFRDADVDEGALTEGDWIRLEVVSREERDHLRPDAKERHSCIDLLDSGEHTDFHSTGWPRDVYSDTEPVVACNLWSALSLCISHPNQVTKEGSLQNARKCAILLRPLPDGLSDFGRPTFDLCALKIWMPKRKVGEQAGASGLRRRHIHIRPKDSPLSAERRPVLTCLSKEATSTEKRGSLTQGAERKMKEEIAKWREGMQEESREFAKARLPFVIEGARGTFALPRPVWESESLSQSFLSEEDREKEGNEIRHESEAALHPSPDSNTALSQQNPSPSPSSSGSRKGHYVDLQDRKTWLSVLWIKDSRLILSDLEIRGAPTFCVLAVDSQVIVLNSIVRKCGAATFDSGFMGFAQDAQKRLYLFEMGEKAPRVDTRLPKRYRRQNFNMSWEGQRMTGSGLLLLHQRSGFSSHLIQGSVFEDNSSSISGGAIQLCVDRSAAMSKGSGIQISGQTRPSARLSAFSNEDHFMRVASVFNETANTILVSKAAEEAGDFPTVLDTVVLAVQSRGRQVPTASGGAVRILAVSVSSKPVEGLLHGPGNERAARIHTMHAVFRNCLFRQNRATDWGGALTSYGAALRVEGCDFKKNLVVGVSASSTADAGAISASLPKDLNGRTRTSAILKDSLFEDNRLECTKDGLAVEQVVIAEYGGQSSGILLKGLVCDFLGGNRVFALPGFYCVHLPEKSEEPSGGVACRECPPDRCLPERQHERECRQEIEKLSFQSQSSAQLTPNFGMGSGNAQESVPAVSQKPGSRTSQGDIVHTAGEAGWSSPVLSTEFTEGEHMDVCPGKLTVGGSSPCPGKFQCHPHCGKELENYDVGLWVSVLLLIAVVRNLVFVFTDAAGVGVVKSLFFFSNAVMLLRLSEGQRRSVLRRFVRSVGLFVNLQASAPPGADEEAVVIPLALLFMWGVHGVLVMIGGTGGGGPAVDHGGNGDGGKGEQGERADEALELEGIPAQSSKEGDVVDRESLVPSCAPSSSSSSSSAHFNLLERLYIRVFGFFLVEFYPFWLLYVARMLKCIQVPGQDHPVIFYAPAVECRGNFRALLWFTLVLLTLVPVGVFFFIKTAPREKPLVKPVIAQLAGCFNERYEWWDAVFLVRRLVLVALVALENSERTETVIANGLFVLMLFHHLVCRRDTRRPPVRTTGTSSAGKGSTPRGEKPSLT</sequence>
<feature type="compositionally biased region" description="Low complexity" evidence="2">
    <location>
        <begin position="12"/>
        <end position="26"/>
    </location>
</feature>
<feature type="region of interest" description="Disordered" evidence="2">
    <location>
        <begin position="1"/>
        <end position="52"/>
    </location>
</feature>
<dbReference type="SUPFAM" id="SSF51126">
    <property type="entry name" value="Pectin lyase-like"/>
    <property type="match status" value="1"/>
</dbReference>
<feature type="region of interest" description="Disordered" evidence="2">
    <location>
        <begin position="86"/>
        <end position="126"/>
    </location>
</feature>
<feature type="region of interest" description="Disordered" evidence="2">
    <location>
        <begin position="1014"/>
        <end position="1045"/>
    </location>
</feature>
<feature type="region of interest" description="Disordered" evidence="2">
    <location>
        <begin position="1705"/>
        <end position="1757"/>
    </location>
</feature>
<feature type="compositionally biased region" description="Basic and acidic residues" evidence="2">
    <location>
        <begin position="935"/>
        <end position="954"/>
    </location>
</feature>
<feature type="transmembrane region" description="Helical" evidence="3">
    <location>
        <begin position="2512"/>
        <end position="2532"/>
    </location>
</feature>
<accession>A0A0G4FWX9</accession>
<keyword evidence="1" id="KW-0175">Coiled coil</keyword>
<feature type="region of interest" description="Disordered" evidence="2">
    <location>
        <begin position="1416"/>
        <end position="1462"/>
    </location>
</feature>
<feature type="compositionally biased region" description="Acidic residues" evidence="2">
    <location>
        <begin position="1426"/>
        <end position="1443"/>
    </location>
</feature>
<evidence type="ECO:0000256" key="1">
    <source>
        <dbReference type="SAM" id="Coils"/>
    </source>
</evidence>
<keyword evidence="3" id="KW-0812">Transmembrane</keyword>
<name>A0A0G4FWX9_9ALVE</name>
<reference evidence="4" key="1">
    <citation type="submission" date="2014-11" db="EMBL/GenBank/DDBJ databases">
        <authorList>
            <person name="Otto D Thomas"/>
            <person name="Naeem Raeece"/>
        </authorList>
    </citation>
    <scope>NUCLEOTIDE SEQUENCE</scope>
</reference>
<feature type="region of interest" description="Disordered" evidence="2">
    <location>
        <begin position="513"/>
        <end position="558"/>
    </location>
</feature>
<feature type="region of interest" description="Disordered" evidence="2">
    <location>
        <begin position="935"/>
        <end position="975"/>
    </location>
</feature>
<feature type="compositionally biased region" description="Polar residues" evidence="2">
    <location>
        <begin position="1"/>
        <end position="10"/>
    </location>
</feature>
<dbReference type="InterPro" id="IPR011050">
    <property type="entry name" value="Pectin_lyase_fold/virulence"/>
</dbReference>
<feature type="compositionally biased region" description="Low complexity" evidence="2">
    <location>
        <begin position="2611"/>
        <end position="2624"/>
    </location>
</feature>
<feature type="coiled-coil region" evidence="1">
    <location>
        <begin position="373"/>
        <end position="400"/>
    </location>
</feature>
<feature type="compositionally biased region" description="Polar residues" evidence="2">
    <location>
        <begin position="1733"/>
        <end position="1743"/>
    </location>
</feature>
<proteinExistence type="predicted"/>
<feature type="transmembrane region" description="Helical" evidence="3">
    <location>
        <begin position="2290"/>
        <end position="2323"/>
    </location>
</feature>
<feature type="transmembrane region" description="Helical" evidence="3">
    <location>
        <begin position="2583"/>
        <end position="2602"/>
    </location>
</feature>
<feature type="compositionally biased region" description="Basic and acidic residues" evidence="2">
    <location>
        <begin position="1711"/>
        <end position="1727"/>
    </location>
</feature>
<feature type="transmembrane region" description="Helical" evidence="3">
    <location>
        <begin position="2461"/>
        <end position="2482"/>
    </location>
</feature>
<evidence type="ECO:0000256" key="2">
    <source>
        <dbReference type="SAM" id="MobiDB-lite"/>
    </source>
</evidence>
<feature type="region of interest" description="Disordered" evidence="2">
    <location>
        <begin position="2200"/>
        <end position="2229"/>
    </location>
</feature>
<feature type="compositionally biased region" description="Low complexity" evidence="2">
    <location>
        <begin position="543"/>
        <end position="555"/>
    </location>
</feature>
<evidence type="ECO:0000256" key="3">
    <source>
        <dbReference type="SAM" id="Phobius"/>
    </source>
</evidence>
<feature type="compositionally biased region" description="Basic and acidic residues" evidence="2">
    <location>
        <begin position="526"/>
        <end position="542"/>
    </location>
</feature>
<keyword evidence="3" id="KW-0472">Membrane</keyword>
<evidence type="ECO:0000313" key="4">
    <source>
        <dbReference type="EMBL" id="CEM19297.1"/>
    </source>
</evidence>
<dbReference type="VEuPathDB" id="CryptoDB:Cvel_3806"/>
<feature type="region of interest" description="Disordered" evidence="2">
    <location>
        <begin position="140"/>
        <end position="228"/>
    </location>
</feature>
<protein>
    <submittedName>
        <fullName evidence="4">Uncharacterized protein</fullName>
    </submittedName>
</protein>